<keyword evidence="9" id="KW-1185">Reference proteome</keyword>
<dbReference type="InterPro" id="IPR036628">
    <property type="entry name" value="Clp_N_dom_sf"/>
</dbReference>
<keyword evidence="8" id="KW-0645">Protease</keyword>
<evidence type="ECO:0000256" key="6">
    <source>
        <dbReference type="RuleBase" id="RU004432"/>
    </source>
</evidence>
<dbReference type="Gene3D" id="3.40.50.300">
    <property type="entry name" value="P-loop containing nucleotide triphosphate hydrolases"/>
    <property type="match status" value="2"/>
</dbReference>
<evidence type="ECO:0000313" key="8">
    <source>
        <dbReference type="EMBL" id="WDE97080.1"/>
    </source>
</evidence>
<dbReference type="InterPro" id="IPR004176">
    <property type="entry name" value="Clp_R_N"/>
</dbReference>
<dbReference type="SUPFAM" id="SSF81923">
    <property type="entry name" value="Double Clp-N motif"/>
    <property type="match status" value="1"/>
</dbReference>
<dbReference type="InterPro" id="IPR003959">
    <property type="entry name" value="ATPase_AAA_core"/>
</dbReference>
<dbReference type="InterPro" id="IPR028299">
    <property type="entry name" value="ClpA/B_CS2"/>
</dbReference>
<dbReference type="Pfam" id="PF17871">
    <property type="entry name" value="AAA_lid_9"/>
    <property type="match status" value="1"/>
</dbReference>
<dbReference type="CDD" id="cd00009">
    <property type="entry name" value="AAA"/>
    <property type="match status" value="1"/>
</dbReference>
<dbReference type="InterPro" id="IPR027417">
    <property type="entry name" value="P-loop_NTPase"/>
</dbReference>
<dbReference type="InterPro" id="IPR019489">
    <property type="entry name" value="Clp_ATPase_C"/>
</dbReference>
<dbReference type="PRINTS" id="PR00300">
    <property type="entry name" value="CLPPROTEASEA"/>
</dbReference>
<evidence type="ECO:0000256" key="2">
    <source>
        <dbReference type="ARBA" id="ARBA00022741"/>
    </source>
</evidence>
<dbReference type="InterPro" id="IPR003593">
    <property type="entry name" value="AAA+_ATPase"/>
</dbReference>
<dbReference type="PANTHER" id="PTHR11638">
    <property type="entry name" value="ATP-DEPENDENT CLP PROTEASE"/>
    <property type="match status" value="1"/>
</dbReference>
<dbReference type="PROSITE" id="PS00871">
    <property type="entry name" value="CLPAB_2"/>
    <property type="match status" value="1"/>
</dbReference>
<dbReference type="SMART" id="SM01086">
    <property type="entry name" value="ClpB_D2-small"/>
    <property type="match status" value="1"/>
</dbReference>
<dbReference type="InterPro" id="IPR001270">
    <property type="entry name" value="ClpA/B"/>
</dbReference>
<comment type="similarity">
    <text evidence="6">Belongs to the ClpA/ClpB family.</text>
</comment>
<dbReference type="Pfam" id="PF10431">
    <property type="entry name" value="ClpB_D2-small"/>
    <property type="match status" value="1"/>
</dbReference>
<dbReference type="Pfam" id="PF00004">
    <property type="entry name" value="AAA"/>
    <property type="match status" value="1"/>
</dbReference>
<dbReference type="GO" id="GO:0008233">
    <property type="term" value="F:peptidase activity"/>
    <property type="evidence" value="ECO:0007669"/>
    <property type="project" value="UniProtKB-KW"/>
</dbReference>
<dbReference type="Gene3D" id="1.10.1780.10">
    <property type="entry name" value="Clp, N-terminal domain"/>
    <property type="match status" value="1"/>
</dbReference>
<protein>
    <submittedName>
        <fullName evidence="8">ATP-dependent Clp protease ATP-binding subunit ClpA</fullName>
    </submittedName>
</protein>
<dbReference type="Pfam" id="PF02861">
    <property type="entry name" value="Clp_N"/>
    <property type="match status" value="1"/>
</dbReference>
<name>A0ABY7VSA1_9BACT</name>
<dbReference type="InterPro" id="IPR050130">
    <property type="entry name" value="ClpA_ClpB"/>
</dbReference>
<feature type="domain" description="Clp R" evidence="7">
    <location>
        <begin position="1"/>
        <end position="148"/>
    </location>
</feature>
<evidence type="ECO:0000256" key="1">
    <source>
        <dbReference type="ARBA" id="ARBA00022737"/>
    </source>
</evidence>
<dbReference type="Proteomes" id="UP001214250">
    <property type="component" value="Chromosome 1"/>
</dbReference>
<sequence length="754" mass="84292">MYSKEFQITFMLAFKTAQQYHHEFVLPEHILFALIHDPESRNVLEVCGADINRLRADLLEYFENELPDLPDEEDYLPDESLALQRVIKRASDHAISSEIDKISGVHILVALFSEEDSHAVFFLQNQDIDRYDIVSYLSHGAEAEEEGDLMYDDDDEEDDFEDIFGESESSKGSMLDRYTVNLTERAKNGELDNIIGRKSELKRVVQTLCRRRKNNPILVGEPGVGKTAVVEGLALLIALGKVPERLLNAQIFALDLGSLVAGTKFRGDFEERLKNLVSDLKARPGAILFIDELHTIVGAGSTSGGTMDASNLLKPALSSGEIRCVGATTYGEYKNHILKDRALARRFQKIDVKEPSVKETVSILKGIKSYYEKHHEVQYPLSALQSAAELANRFINDRFLPDKAIDVLDEAGASLALLPPSQKRKTVNKAVIEEVIAAMAMIPSAKINSNDKHKLLTLADDLKKVVYGQEKAVEAVVKAVKTARSGLGDEEKPYGSFLFTGPTGVGKTELAKQLSNLLGVKFLRFDMSEYSEKHSISRLIGSPPGYVGFEQGGLLTEAVTKNPYSVVLLDEIEKAHQEIYNILLQVMDHGKLTDNNGHEADFRNVIIIMTSNIGAREASAKMIGFENIENLNASDTAVEKYFSPEFRNRLDGIVRFNPLTQELMLKVVDKFLSDLELKLRAKKMRLKVSSRARKWLAHKGFDPVMGARPLTRLIDNKIKHQLTDLILEEKLSEGHEVFVDYVENKMTLKVSALA</sequence>
<evidence type="ECO:0000256" key="4">
    <source>
        <dbReference type="ARBA" id="ARBA00023186"/>
    </source>
</evidence>
<dbReference type="RefSeq" id="WP_274151247.1">
    <property type="nucleotide sequence ID" value="NZ_CP117811.1"/>
</dbReference>
<evidence type="ECO:0000313" key="9">
    <source>
        <dbReference type="Proteomes" id="UP001214250"/>
    </source>
</evidence>
<dbReference type="InterPro" id="IPR041546">
    <property type="entry name" value="ClpA/ClpB_AAA_lid"/>
</dbReference>
<keyword evidence="3 6" id="KW-0067">ATP-binding</keyword>
<dbReference type="SMART" id="SM00382">
    <property type="entry name" value="AAA"/>
    <property type="match status" value="2"/>
</dbReference>
<keyword evidence="8" id="KW-0378">Hydrolase</keyword>
<dbReference type="SUPFAM" id="SSF52540">
    <property type="entry name" value="P-loop containing nucleoside triphosphate hydrolases"/>
    <property type="match status" value="2"/>
</dbReference>
<evidence type="ECO:0000256" key="5">
    <source>
        <dbReference type="PROSITE-ProRule" id="PRU01251"/>
    </source>
</evidence>
<evidence type="ECO:0000259" key="7">
    <source>
        <dbReference type="PROSITE" id="PS51903"/>
    </source>
</evidence>
<evidence type="ECO:0000256" key="3">
    <source>
        <dbReference type="ARBA" id="ARBA00022840"/>
    </source>
</evidence>
<keyword evidence="1 5" id="KW-0677">Repeat</keyword>
<dbReference type="InterPro" id="IPR013461">
    <property type="entry name" value="ClpA"/>
</dbReference>
<dbReference type="PROSITE" id="PS51903">
    <property type="entry name" value="CLP_R"/>
    <property type="match status" value="1"/>
</dbReference>
<keyword evidence="2 6" id="KW-0547">Nucleotide-binding</keyword>
<accession>A0ABY7VSA1</accession>
<dbReference type="InterPro" id="IPR018368">
    <property type="entry name" value="ClpA/B_CS1"/>
</dbReference>
<dbReference type="GO" id="GO:0005524">
    <property type="term" value="F:ATP binding"/>
    <property type="evidence" value="ECO:0007669"/>
    <property type="project" value="UniProtKB-KW"/>
</dbReference>
<organism evidence="8 9">
    <name type="scientific">Lentisphaera profundi</name>
    <dbReference type="NCBI Taxonomy" id="1658616"/>
    <lineage>
        <taxon>Bacteria</taxon>
        <taxon>Pseudomonadati</taxon>
        <taxon>Lentisphaerota</taxon>
        <taxon>Lentisphaeria</taxon>
        <taxon>Lentisphaerales</taxon>
        <taxon>Lentisphaeraceae</taxon>
        <taxon>Lentisphaera</taxon>
    </lineage>
</organism>
<dbReference type="CDD" id="cd19499">
    <property type="entry name" value="RecA-like_ClpB_Hsp104-like"/>
    <property type="match status" value="1"/>
</dbReference>
<dbReference type="PANTHER" id="PTHR11638:SF111">
    <property type="entry name" value="ATP-DEPENDENT CLP PROTEASE ATP-BINDING SUBUNIT CLPA"/>
    <property type="match status" value="1"/>
</dbReference>
<proteinExistence type="inferred from homology"/>
<dbReference type="Pfam" id="PF07724">
    <property type="entry name" value="AAA_2"/>
    <property type="match status" value="1"/>
</dbReference>
<dbReference type="GO" id="GO:0006508">
    <property type="term" value="P:proteolysis"/>
    <property type="evidence" value="ECO:0007669"/>
    <property type="project" value="UniProtKB-KW"/>
</dbReference>
<keyword evidence="4 6" id="KW-0143">Chaperone</keyword>
<dbReference type="Gene3D" id="1.10.8.60">
    <property type="match status" value="2"/>
</dbReference>
<dbReference type="EMBL" id="CP117811">
    <property type="protein sequence ID" value="WDE97080.1"/>
    <property type="molecule type" value="Genomic_DNA"/>
</dbReference>
<gene>
    <name evidence="8" type="primary">clpA</name>
    <name evidence="8" type="ORF">PQO03_03805</name>
</gene>
<dbReference type="PROSITE" id="PS00870">
    <property type="entry name" value="CLPAB_1"/>
    <property type="match status" value="1"/>
</dbReference>
<dbReference type="NCBIfam" id="TIGR02639">
    <property type="entry name" value="ClpA"/>
    <property type="match status" value="1"/>
</dbReference>
<reference evidence="8 9" key="1">
    <citation type="submission" date="2023-02" db="EMBL/GenBank/DDBJ databases">
        <title>Genome sequence of Lentisphaera profundi SAORIC-696.</title>
        <authorList>
            <person name="Kim e."/>
            <person name="Cho J.-C."/>
            <person name="Choi A."/>
            <person name="Kang I."/>
        </authorList>
    </citation>
    <scope>NUCLEOTIDE SEQUENCE [LARGE SCALE GENOMIC DNA]</scope>
    <source>
        <strain evidence="8 9">SAORIC-696</strain>
    </source>
</reference>